<dbReference type="Pfam" id="PF00356">
    <property type="entry name" value="LacI"/>
    <property type="match status" value="1"/>
</dbReference>
<dbReference type="Pfam" id="PF13377">
    <property type="entry name" value="Peripla_BP_3"/>
    <property type="match status" value="1"/>
</dbReference>
<dbReference type="Gene3D" id="1.10.260.40">
    <property type="entry name" value="lambda repressor-like DNA-binding domains"/>
    <property type="match status" value="1"/>
</dbReference>
<dbReference type="RefSeq" id="WP_284248914.1">
    <property type="nucleotide sequence ID" value="NZ_BSUM01000001.1"/>
</dbReference>
<dbReference type="InterPro" id="IPR046335">
    <property type="entry name" value="LacI/GalR-like_sensor"/>
</dbReference>
<dbReference type="CDD" id="cd01392">
    <property type="entry name" value="HTH_LacI"/>
    <property type="match status" value="1"/>
</dbReference>
<gene>
    <name evidence="6" type="ORF">GCM10025875_03210</name>
</gene>
<dbReference type="EMBL" id="BSUM01000001">
    <property type="protein sequence ID" value="GMA30329.1"/>
    <property type="molecule type" value="Genomic_DNA"/>
</dbReference>
<dbReference type="SUPFAM" id="SSF47413">
    <property type="entry name" value="lambda repressor-like DNA-binding domains"/>
    <property type="match status" value="1"/>
</dbReference>
<evidence type="ECO:0000256" key="1">
    <source>
        <dbReference type="ARBA" id="ARBA00023015"/>
    </source>
</evidence>
<keyword evidence="3" id="KW-0804">Transcription</keyword>
<dbReference type="GO" id="GO:0003700">
    <property type="term" value="F:DNA-binding transcription factor activity"/>
    <property type="evidence" value="ECO:0007669"/>
    <property type="project" value="TreeGrafter"/>
</dbReference>
<keyword evidence="1" id="KW-0805">Transcription regulation</keyword>
<feature type="compositionally biased region" description="Gly residues" evidence="4">
    <location>
        <begin position="1"/>
        <end position="16"/>
    </location>
</feature>
<dbReference type="InterPro" id="IPR028082">
    <property type="entry name" value="Peripla_BP_I"/>
</dbReference>
<evidence type="ECO:0000259" key="5">
    <source>
        <dbReference type="PROSITE" id="PS50932"/>
    </source>
</evidence>
<dbReference type="PROSITE" id="PS50932">
    <property type="entry name" value="HTH_LACI_2"/>
    <property type="match status" value="1"/>
</dbReference>
<dbReference type="PANTHER" id="PTHR30146">
    <property type="entry name" value="LACI-RELATED TRANSCRIPTIONAL REPRESSOR"/>
    <property type="match status" value="1"/>
</dbReference>
<dbReference type="Proteomes" id="UP001157161">
    <property type="component" value="Unassembled WGS sequence"/>
</dbReference>
<comment type="caution">
    <text evidence="6">The sequence shown here is derived from an EMBL/GenBank/DDBJ whole genome shotgun (WGS) entry which is preliminary data.</text>
</comment>
<dbReference type="InterPro" id="IPR000843">
    <property type="entry name" value="HTH_LacI"/>
</dbReference>
<dbReference type="Gene3D" id="3.40.50.2300">
    <property type="match status" value="2"/>
</dbReference>
<evidence type="ECO:0000256" key="2">
    <source>
        <dbReference type="ARBA" id="ARBA00023125"/>
    </source>
</evidence>
<evidence type="ECO:0000313" key="6">
    <source>
        <dbReference type="EMBL" id="GMA30329.1"/>
    </source>
</evidence>
<feature type="domain" description="HTH lacI-type" evidence="5">
    <location>
        <begin position="27"/>
        <end position="81"/>
    </location>
</feature>
<dbReference type="CDD" id="cd01574">
    <property type="entry name" value="PBP1_LacI"/>
    <property type="match status" value="1"/>
</dbReference>
<keyword evidence="2" id="KW-0238">DNA-binding</keyword>
<feature type="region of interest" description="Disordered" evidence="4">
    <location>
        <begin position="1"/>
        <end position="25"/>
    </location>
</feature>
<dbReference type="InterPro" id="IPR010982">
    <property type="entry name" value="Lambda_DNA-bd_dom_sf"/>
</dbReference>
<reference evidence="6" key="1">
    <citation type="journal article" date="2014" name="Int. J. Syst. Evol. Microbiol.">
        <title>Complete genome sequence of Corynebacterium casei LMG S-19264T (=DSM 44701T), isolated from a smear-ripened cheese.</title>
        <authorList>
            <consortium name="US DOE Joint Genome Institute (JGI-PGF)"/>
            <person name="Walter F."/>
            <person name="Albersmeier A."/>
            <person name="Kalinowski J."/>
            <person name="Ruckert C."/>
        </authorList>
    </citation>
    <scope>NUCLEOTIDE SEQUENCE</scope>
    <source>
        <strain evidence="6">NBRC 112290</strain>
    </source>
</reference>
<evidence type="ECO:0000256" key="4">
    <source>
        <dbReference type="SAM" id="MobiDB-lite"/>
    </source>
</evidence>
<proteinExistence type="predicted"/>
<dbReference type="SMART" id="SM00354">
    <property type="entry name" value="HTH_LACI"/>
    <property type="match status" value="1"/>
</dbReference>
<organism evidence="6 7">
    <name type="scientific">Litorihabitans aurantiacus</name>
    <dbReference type="NCBI Taxonomy" id="1930061"/>
    <lineage>
        <taxon>Bacteria</taxon>
        <taxon>Bacillati</taxon>
        <taxon>Actinomycetota</taxon>
        <taxon>Actinomycetes</taxon>
        <taxon>Micrococcales</taxon>
        <taxon>Beutenbergiaceae</taxon>
        <taxon>Litorihabitans</taxon>
    </lineage>
</organism>
<dbReference type="PANTHER" id="PTHR30146:SF109">
    <property type="entry name" value="HTH-TYPE TRANSCRIPTIONAL REGULATOR GALS"/>
    <property type="match status" value="1"/>
</dbReference>
<keyword evidence="7" id="KW-1185">Reference proteome</keyword>
<dbReference type="SUPFAM" id="SSF53822">
    <property type="entry name" value="Periplasmic binding protein-like I"/>
    <property type="match status" value="1"/>
</dbReference>
<reference evidence="6" key="2">
    <citation type="submission" date="2023-02" db="EMBL/GenBank/DDBJ databases">
        <authorList>
            <person name="Sun Q."/>
            <person name="Mori K."/>
        </authorList>
    </citation>
    <scope>NUCLEOTIDE SEQUENCE</scope>
    <source>
        <strain evidence="6">NBRC 112290</strain>
    </source>
</reference>
<dbReference type="GO" id="GO:0000976">
    <property type="term" value="F:transcription cis-regulatory region binding"/>
    <property type="evidence" value="ECO:0007669"/>
    <property type="project" value="TreeGrafter"/>
</dbReference>
<dbReference type="AlphaFoldDB" id="A0AA37XAR3"/>
<name>A0AA37XAR3_9MICO</name>
<accession>A0AA37XAR3</accession>
<protein>
    <submittedName>
        <fullName evidence="6">LacI family transcriptional regulator</fullName>
    </submittedName>
</protein>
<evidence type="ECO:0000256" key="3">
    <source>
        <dbReference type="ARBA" id="ARBA00023163"/>
    </source>
</evidence>
<evidence type="ECO:0000313" key="7">
    <source>
        <dbReference type="Proteomes" id="UP001157161"/>
    </source>
</evidence>
<sequence>MTGSEVGGGTSEGSPGGPTPHARTRPAGMTTVARLAGVSHQTVSRVLNDHPSVRPETRERVLRAMAELDYRPNRLARALVTSRSGLIGVVTGGSARFGPTSTLLAVEEAARAAGFATTVTAVPDQDPATMAEQMAETLRAMDSQAVEGVIVIAPRVSAVEAVERMASRAPLLVIAAGVQPTARYGVVNVDQAGAARDVTAHLLAQGHTRIAHLAGPSDWFDARERHRGWAAELAAAGLEPGPVWEGDWTARSGFETGRRILALAERPTAVVACNDLMALGLVRALSEGGLDVPGDVSVTGFDDIEGTDYLRPPLTTVRQDFRTLAETVVGQLVATIGGGSAEAAEHAVPIPAEVVVRDSTASPTARD</sequence>